<reference evidence="2 3" key="1">
    <citation type="submission" date="2019-03" db="EMBL/GenBank/DDBJ databases">
        <title>First draft genome of Liparis tanakae, snailfish: a comprehensive survey of snailfish specific genes.</title>
        <authorList>
            <person name="Kim W."/>
            <person name="Song I."/>
            <person name="Jeong J.-H."/>
            <person name="Kim D."/>
            <person name="Kim S."/>
            <person name="Ryu S."/>
            <person name="Song J.Y."/>
            <person name="Lee S.K."/>
        </authorList>
    </citation>
    <scope>NUCLEOTIDE SEQUENCE [LARGE SCALE GENOMIC DNA]</scope>
    <source>
        <tissue evidence="2">Muscle</tissue>
    </source>
</reference>
<organism evidence="2 3">
    <name type="scientific">Liparis tanakae</name>
    <name type="common">Tanaka's snailfish</name>
    <dbReference type="NCBI Taxonomy" id="230148"/>
    <lineage>
        <taxon>Eukaryota</taxon>
        <taxon>Metazoa</taxon>
        <taxon>Chordata</taxon>
        <taxon>Craniata</taxon>
        <taxon>Vertebrata</taxon>
        <taxon>Euteleostomi</taxon>
        <taxon>Actinopterygii</taxon>
        <taxon>Neopterygii</taxon>
        <taxon>Teleostei</taxon>
        <taxon>Neoteleostei</taxon>
        <taxon>Acanthomorphata</taxon>
        <taxon>Eupercaria</taxon>
        <taxon>Perciformes</taxon>
        <taxon>Cottioidei</taxon>
        <taxon>Cottales</taxon>
        <taxon>Liparidae</taxon>
        <taxon>Liparis</taxon>
    </lineage>
</organism>
<evidence type="ECO:0000256" key="1">
    <source>
        <dbReference type="SAM" id="MobiDB-lite"/>
    </source>
</evidence>
<comment type="caution">
    <text evidence="2">The sequence shown here is derived from an EMBL/GenBank/DDBJ whole genome shotgun (WGS) entry which is preliminary data.</text>
</comment>
<feature type="region of interest" description="Disordered" evidence="1">
    <location>
        <begin position="1"/>
        <end position="26"/>
    </location>
</feature>
<proteinExistence type="predicted"/>
<protein>
    <submittedName>
        <fullName evidence="2">Uncharacterized protein</fullName>
    </submittedName>
</protein>
<evidence type="ECO:0000313" key="3">
    <source>
        <dbReference type="Proteomes" id="UP000314294"/>
    </source>
</evidence>
<feature type="region of interest" description="Disordered" evidence="1">
    <location>
        <begin position="61"/>
        <end position="89"/>
    </location>
</feature>
<dbReference type="AlphaFoldDB" id="A0A4Z2EWN2"/>
<dbReference type="EMBL" id="SRLO01002289">
    <property type="protein sequence ID" value="TNN33285.1"/>
    <property type="molecule type" value="Genomic_DNA"/>
</dbReference>
<sequence>MHPPACHVSRGASRAASGRRRVGTAAAEPPLRVVQQLVQNLLPLHKPIGVIVCPKARPVENHCPDQWRTTTQTSREPLPRSVENHYPDQ</sequence>
<dbReference type="Proteomes" id="UP000314294">
    <property type="component" value="Unassembled WGS sequence"/>
</dbReference>
<gene>
    <name evidence="2" type="ORF">EYF80_056556</name>
</gene>
<keyword evidence="3" id="KW-1185">Reference proteome</keyword>
<name>A0A4Z2EWN2_9TELE</name>
<accession>A0A4Z2EWN2</accession>
<evidence type="ECO:0000313" key="2">
    <source>
        <dbReference type="EMBL" id="TNN33285.1"/>
    </source>
</evidence>